<gene>
    <name evidence="2" type="ORF">EBN03_19655</name>
</gene>
<dbReference type="EMBL" id="RFFH01000008">
    <property type="protein sequence ID" value="RMI30864.1"/>
    <property type="molecule type" value="Genomic_DNA"/>
</dbReference>
<dbReference type="RefSeq" id="WP_122189532.1">
    <property type="nucleotide sequence ID" value="NZ_RFFH01000008.1"/>
</dbReference>
<evidence type="ECO:0000313" key="2">
    <source>
        <dbReference type="EMBL" id="RMI30864.1"/>
    </source>
</evidence>
<protein>
    <submittedName>
        <fullName evidence="2">Uncharacterized protein</fullName>
    </submittedName>
</protein>
<accession>A0A3M2L0E7</accession>
<keyword evidence="1" id="KW-0812">Transmembrane</keyword>
<comment type="caution">
    <text evidence="2">The sequence shown here is derived from an EMBL/GenBank/DDBJ whole genome shotgun (WGS) entry which is preliminary data.</text>
</comment>
<feature type="transmembrane region" description="Helical" evidence="1">
    <location>
        <begin position="7"/>
        <end position="29"/>
    </location>
</feature>
<organism evidence="2 3">
    <name type="scientific">Nocardia stercoris</name>
    <dbReference type="NCBI Taxonomy" id="2483361"/>
    <lineage>
        <taxon>Bacteria</taxon>
        <taxon>Bacillati</taxon>
        <taxon>Actinomycetota</taxon>
        <taxon>Actinomycetes</taxon>
        <taxon>Mycobacteriales</taxon>
        <taxon>Nocardiaceae</taxon>
        <taxon>Nocardia</taxon>
    </lineage>
</organism>
<dbReference type="OrthoDB" id="4569808at2"/>
<dbReference type="Proteomes" id="UP000279275">
    <property type="component" value="Unassembled WGS sequence"/>
</dbReference>
<keyword evidence="1" id="KW-1133">Transmembrane helix</keyword>
<reference evidence="2 3" key="1">
    <citation type="submission" date="2018-10" db="EMBL/GenBank/DDBJ databases">
        <title>Isolation from cow dung.</title>
        <authorList>
            <person name="Ling L."/>
        </authorList>
    </citation>
    <scope>NUCLEOTIDE SEQUENCE [LARGE SCALE GENOMIC DNA]</scope>
    <source>
        <strain evidence="2 3">NEAU-LL90</strain>
    </source>
</reference>
<dbReference type="AlphaFoldDB" id="A0A3M2L0E7"/>
<keyword evidence="1" id="KW-0472">Membrane</keyword>
<name>A0A3M2L0E7_9NOCA</name>
<keyword evidence="3" id="KW-1185">Reference proteome</keyword>
<evidence type="ECO:0000256" key="1">
    <source>
        <dbReference type="SAM" id="Phobius"/>
    </source>
</evidence>
<feature type="transmembrane region" description="Helical" evidence="1">
    <location>
        <begin position="49"/>
        <end position="71"/>
    </location>
</feature>
<evidence type="ECO:0000313" key="3">
    <source>
        <dbReference type="Proteomes" id="UP000279275"/>
    </source>
</evidence>
<proteinExistence type="predicted"/>
<sequence length="77" mass="8114">MTRTRWILADLTVLIVGVAAALVCSRLGVRTSEFPAVGDQPAFTATRYVGPWLGSAAALGTLAGVALIDLCDRLLNR</sequence>